<dbReference type="EMBL" id="MT898380">
    <property type="protein sequence ID" value="QOS28713.1"/>
    <property type="molecule type" value="Genomic_DNA"/>
</dbReference>
<sequence>MRVAIFGSEKTIFVHSYIRLLLNDGIEVKHFNNSEKKSEFPDSINYKYDKGVSSKTIELVKKLIKRLIKRLRLDRTNVYLNLIEKKEIESELSKDEKYKIQNELTRFEPNVILFFWGTTLRKELAHINTLNLCSKKILLVNTYPIRTRFESWSDNPFLVQDKDYFSSFDKIIFPSEYLYNVFYDSGFLNGMSFINPDFILSDHVCKFREEKENIENESANKKIIFLGNTNFSERSIDDVSEIIIELASKGVNVFVQKSDYTNEKLSAIDNIFTFPPFSFEEILSGKLLDYINDFDGVLFSYNDVCSIRYNGSITTRLLLAEGAQVPVYIFGDEPKYISEMRINGDFKVVKDSNSLIHCLNNHEYDNKGELYVERANKFLKILKDK</sequence>
<dbReference type="EMBL" id="MT898396">
    <property type="protein sequence ID" value="QOS29312.1"/>
    <property type="molecule type" value="Genomic_DNA"/>
</dbReference>
<evidence type="ECO:0000313" key="21">
    <source>
        <dbReference type="EMBL" id="QOS20961.1"/>
    </source>
</evidence>
<reference evidence="11" key="1">
    <citation type="submission" date="2020-08" db="EMBL/GenBank/DDBJ databases">
        <title>Genetic structure, function and evolution of capsule biosynthesis loci in Vibrio parahaemolyticus.</title>
        <authorList>
            <person name="Li L."/>
            <person name="Bian S."/>
        </authorList>
    </citation>
    <scope>NUCLEOTIDE SEQUENCE</scope>
    <source>
        <strain evidence="11">VP188</strain>
        <strain evidence="16">VP204</strain>
        <strain evidence="8">VP22</strain>
        <strain evidence="23">VP230</strain>
        <strain evidence="4">VP264</strain>
        <strain evidence="17">VP272</strain>
        <strain evidence="12">VP285</strain>
        <strain evidence="15">VP302</strain>
        <strain evidence="36">VP324</strain>
        <strain evidence="24">VP341</strain>
        <strain evidence="31">VP342</strain>
        <strain evidence="14">VP343</strain>
        <strain evidence="30">VP354</strain>
        <strain evidence="35">VP357</strain>
        <strain evidence="5">VP363</strain>
        <strain evidence="37">VP365</strain>
        <strain evidence="20">VP369</strain>
        <strain evidence="25">VP372</strain>
        <strain evidence="13">VP373</strain>
        <strain evidence="10">VP374</strain>
        <strain evidence="6">VP384</strain>
        <strain evidence="28">VP390</strain>
        <strain evidence="19">VP391</strain>
        <strain evidence="29">VP392</strain>
        <strain evidence="33">VP394</strain>
        <strain evidence="34">VP395</strain>
        <strain evidence="18">VP396</strain>
        <strain evidence="21">VP398</strain>
        <strain evidence="2">VP401</strain>
        <strain evidence="22">VP402</strain>
        <strain evidence="3">VP403</strain>
        <strain evidence="27">VP404</strain>
        <strain evidence="9">VP405</strain>
        <strain evidence="26">VP440</strain>
        <strain evidence="1">VP441</strain>
        <strain evidence="7">VP63</strain>
        <strain evidence="32">VP85</strain>
    </source>
</reference>
<evidence type="ECO:0000313" key="8">
    <source>
        <dbReference type="EMBL" id="QOS16868.1"/>
    </source>
</evidence>
<evidence type="ECO:0000313" key="11">
    <source>
        <dbReference type="EMBL" id="QOS18031.1"/>
    </source>
</evidence>
<dbReference type="EMBL" id="MT898015">
    <property type="protein sequence ID" value="QOS15120.1"/>
    <property type="molecule type" value="Genomic_DNA"/>
</dbReference>
<gene>
    <name evidence="11" type="ORF">VP188_00014</name>
    <name evidence="16" type="ORF">VP204_00014</name>
    <name evidence="8" type="ORF">VP22_00014</name>
    <name evidence="23" type="ORF">VP230_00015</name>
    <name evidence="4" type="ORF">VP264_00014</name>
    <name evidence="17" type="ORF">VP272_00014</name>
    <name evidence="12" type="ORF">VP285_00014</name>
    <name evidence="15" type="ORF">VP302_00014</name>
    <name evidence="36" type="ORF">VP324_00014</name>
    <name evidence="24" type="ORF">VP341_00014</name>
    <name evidence="31" type="ORF">VP342_00014</name>
    <name evidence="14" type="ORF">VP343_00014</name>
    <name evidence="30" type="ORF">VP354_00014</name>
    <name evidence="35" type="ORF">VP357_00014</name>
    <name evidence="5" type="ORF">VP363_00014</name>
    <name evidence="37" type="ORF">VP365_00014</name>
    <name evidence="20" type="ORF">VP369_00014</name>
    <name evidence="25" type="ORF">VP372_00014</name>
    <name evidence="13" type="ORF">VP373_00014</name>
    <name evidence="10" type="ORF">VP374_00014</name>
    <name evidence="6" type="ORF">VP384_00014</name>
    <name evidence="28" type="ORF">VP390_00014</name>
    <name evidence="19" type="ORF">VP391_00014</name>
    <name evidence="29" type="ORF">VP392_00014</name>
    <name evidence="33" type="ORF">VP394_00014</name>
    <name evidence="34" type="ORF">VP395_00014</name>
    <name evidence="18" type="ORF">VP396_00014</name>
    <name evidence="21" type="ORF">VP398_00014</name>
    <name evidence="2" type="ORF">VP401_00014</name>
    <name evidence="22" type="ORF">VP402_00014</name>
    <name evidence="3" type="ORF">VP403_00014</name>
    <name evidence="27" type="ORF">VP404_00014</name>
    <name evidence="9" type="ORF">VP405_00014</name>
    <name evidence="26" type="ORF">VP440_00014</name>
    <name evidence="1" type="ORF">VP441_00014</name>
    <name evidence="7" type="ORF">VP63_00014</name>
    <name evidence="32" type="ORF">VP85_00014</name>
</gene>
<dbReference type="EMBL" id="MT898219">
    <property type="protein sequence ID" value="QOS22628.1"/>
    <property type="molecule type" value="Genomic_DNA"/>
</dbReference>
<dbReference type="EMBL" id="MT898096">
    <property type="protein sequence ID" value="QOS18095.1"/>
    <property type="molecule type" value="Genomic_DNA"/>
</dbReference>
<dbReference type="EMBL" id="MT898252">
    <property type="protein sequence ID" value="QOS23791.1"/>
    <property type="molecule type" value="Genomic_DNA"/>
</dbReference>
<evidence type="ECO:0000313" key="15">
    <source>
        <dbReference type="EMBL" id="QOS18422.1"/>
    </source>
</evidence>
<dbReference type="EMBL" id="MT898048">
    <property type="protein sequence ID" value="QOS16334.1"/>
    <property type="molecule type" value="Genomic_DNA"/>
</dbReference>
<evidence type="ECO:0000313" key="36">
    <source>
        <dbReference type="EMBL" id="QOS29312.1"/>
    </source>
</evidence>
<dbReference type="OrthoDB" id="7069196at2"/>
<evidence type="ECO:0000313" key="34">
    <source>
        <dbReference type="EMBL" id="QOS27612.1"/>
    </source>
</evidence>
<dbReference type="EMBL" id="MT898246">
    <property type="protein sequence ID" value="QOS23583.1"/>
    <property type="molecule type" value="Genomic_DNA"/>
</dbReference>
<dbReference type="EMBL" id="MT898107">
    <property type="protein sequence ID" value="QOS18490.1"/>
    <property type="molecule type" value="Genomic_DNA"/>
</dbReference>
<evidence type="ECO:0000313" key="7">
    <source>
        <dbReference type="EMBL" id="QOS16534.1"/>
    </source>
</evidence>
<organism evidence="11">
    <name type="scientific">Vibrio parahaemolyticus</name>
    <dbReference type="NCBI Taxonomy" id="670"/>
    <lineage>
        <taxon>Bacteria</taxon>
        <taxon>Pseudomonadati</taxon>
        <taxon>Pseudomonadota</taxon>
        <taxon>Gammaproteobacteria</taxon>
        <taxon>Vibrionales</taxon>
        <taxon>Vibrionaceae</taxon>
        <taxon>Vibrio</taxon>
    </lineage>
</organism>
<dbReference type="EMBL" id="MT898054">
    <property type="protein sequence ID" value="QOS16534.1"/>
    <property type="molecule type" value="Genomic_DNA"/>
</dbReference>
<dbReference type="EMBL" id="MT898095">
    <property type="protein sequence ID" value="QOS18063.1"/>
    <property type="molecule type" value="Genomic_DNA"/>
</dbReference>
<dbReference type="EMBL" id="MT898238">
    <property type="protein sequence ID" value="QOS23312.1"/>
    <property type="molecule type" value="Genomic_DNA"/>
</dbReference>
<dbReference type="EMBL" id="MT898244">
    <property type="protein sequence ID" value="QOS23521.1"/>
    <property type="molecule type" value="Genomic_DNA"/>
</dbReference>
<dbReference type="EMBL" id="MT898193">
    <property type="protein sequence ID" value="QOS21624.1"/>
    <property type="molecule type" value="Genomic_DNA"/>
</dbReference>
<accession>A0A7M1VSG0</accession>
<dbReference type="EMBL" id="MT898087">
    <property type="protein sequence ID" value="QOS17751.1"/>
    <property type="molecule type" value="Genomic_DNA"/>
</dbReference>
<evidence type="ECO:0000313" key="6">
    <source>
        <dbReference type="EMBL" id="QOS16470.1"/>
    </source>
</evidence>
<dbReference type="EMBL" id="MT898144">
    <property type="protein sequence ID" value="QOS19870.1"/>
    <property type="molecule type" value="Genomic_DNA"/>
</dbReference>
<evidence type="ECO:0000313" key="31">
    <source>
        <dbReference type="EMBL" id="QOS26460.1"/>
    </source>
</evidence>
<dbReference type="EMBL" id="MT898195">
    <property type="protein sequence ID" value="QOS21697.1"/>
    <property type="molecule type" value="Genomic_DNA"/>
</dbReference>
<evidence type="ECO:0000313" key="14">
    <source>
        <dbReference type="EMBL" id="QOS18297.1"/>
    </source>
</evidence>
<evidence type="ECO:0000313" key="25">
    <source>
        <dbReference type="EMBL" id="QOS23162.1"/>
    </source>
</evidence>
<dbReference type="EMBL" id="MT898102">
    <property type="protein sequence ID" value="QOS18297.1"/>
    <property type="molecule type" value="Genomic_DNA"/>
</dbReference>
<dbReference type="EMBL" id="MT898310">
    <property type="protein sequence ID" value="QOS25998.1"/>
    <property type="molecule type" value="Genomic_DNA"/>
</dbReference>
<dbReference type="AlphaFoldDB" id="A0A7M1VSG0"/>
<evidence type="ECO:0000313" key="10">
    <source>
        <dbReference type="EMBL" id="QOS17751.1"/>
    </source>
</evidence>
<proteinExistence type="predicted"/>
<dbReference type="EMBL" id="MT898105">
    <property type="protein sequence ID" value="QOS18422.1"/>
    <property type="molecule type" value="Genomic_DNA"/>
</dbReference>
<dbReference type="EMBL" id="MT898052">
    <property type="protein sequence ID" value="QOS16470.1"/>
    <property type="molecule type" value="Genomic_DNA"/>
</dbReference>
<evidence type="ECO:0000313" key="22">
    <source>
        <dbReference type="EMBL" id="QOS21624.1"/>
    </source>
</evidence>
<dbReference type="EMBL" id="MT898346">
    <property type="protein sequence ID" value="QOS27351.1"/>
    <property type="molecule type" value="Genomic_DNA"/>
</dbReference>
<evidence type="ECO:0000313" key="29">
    <source>
        <dbReference type="EMBL" id="QOS23791.1"/>
    </source>
</evidence>
<evidence type="ECO:0000313" key="2">
    <source>
        <dbReference type="EMBL" id="QOS15152.1"/>
    </source>
</evidence>
<evidence type="ECO:0000313" key="27">
    <source>
        <dbReference type="EMBL" id="QOS23521.1"/>
    </source>
</evidence>
<evidence type="ECO:0000313" key="32">
    <source>
        <dbReference type="EMBL" id="QOS27351.1"/>
    </source>
</evidence>
<dbReference type="EMBL" id="MT898135">
    <property type="protein sequence ID" value="QOS19539.1"/>
    <property type="molecule type" value="Genomic_DNA"/>
</dbReference>
<dbReference type="EMBL" id="MT898033">
    <property type="protein sequence ID" value="QOS15791.1"/>
    <property type="molecule type" value="Genomic_DNA"/>
</dbReference>
<dbReference type="EMBL" id="MT898399">
    <property type="protein sequence ID" value="QOS29412.1"/>
    <property type="molecule type" value="Genomic_DNA"/>
</dbReference>
<evidence type="ECO:0000313" key="13">
    <source>
        <dbReference type="EMBL" id="QOS18095.1"/>
    </source>
</evidence>
<evidence type="ECO:0000313" key="37">
    <source>
        <dbReference type="EMBL" id="QOS29412.1"/>
    </source>
</evidence>
<dbReference type="EMBL" id="MT898234">
    <property type="protein sequence ID" value="QOS23162.1"/>
    <property type="molecule type" value="Genomic_DNA"/>
</dbReference>
<dbReference type="EMBL" id="MT898141">
    <property type="protein sequence ID" value="QOS19756.1"/>
    <property type="molecule type" value="Genomic_DNA"/>
</dbReference>
<evidence type="ECO:0000313" key="19">
    <source>
        <dbReference type="EMBL" id="QOS19756.1"/>
    </source>
</evidence>
<dbReference type="EMBL" id="MT898038">
    <property type="protein sequence ID" value="QOS15967.1"/>
    <property type="molecule type" value="Genomic_DNA"/>
</dbReference>
<dbReference type="EMBL" id="MT898016">
    <property type="protein sequence ID" value="QOS15152.1"/>
    <property type="molecule type" value="Genomic_DNA"/>
</dbReference>
<dbReference type="RefSeq" id="WP_005481412.1">
    <property type="nucleotide sequence ID" value="NZ_CAMFGX010000002.1"/>
</dbReference>
<dbReference type="EMBL" id="MT898094">
    <property type="protein sequence ID" value="QOS18031.1"/>
    <property type="molecule type" value="Genomic_DNA"/>
</dbReference>
<evidence type="ECO:0000313" key="24">
    <source>
        <dbReference type="EMBL" id="QOS22628.1"/>
    </source>
</evidence>
<evidence type="ECO:0000313" key="17">
    <source>
        <dbReference type="EMBL" id="QOS19126.1"/>
    </source>
</evidence>
<evidence type="ECO:0000313" key="26">
    <source>
        <dbReference type="EMBL" id="QOS23312.1"/>
    </source>
</evidence>
<dbReference type="EMBL" id="MT898124">
    <property type="protein sequence ID" value="QOS19126.1"/>
    <property type="molecule type" value="Genomic_DNA"/>
</dbReference>
<protein>
    <submittedName>
        <fullName evidence="11">Uncharacterized protein</fullName>
    </submittedName>
</protein>
<name>A0A7M1VSG0_VIBPH</name>
<dbReference type="EMBL" id="MT898348">
    <property type="protein sequence ID" value="QOS27420.1"/>
    <property type="molecule type" value="Genomic_DNA"/>
</dbReference>
<evidence type="ECO:0000313" key="18">
    <source>
        <dbReference type="EMBL" id="QOS19539.1"/>
    </source>
</evidence>
<evidence type="ECO:0000313" key="28">
    <source>
        <dbReference type="EMBL" id="QOS23583.1"/>
    </source>
</evidence>
<dbReference type="EMBL" id="MT898066">
    <property type="protein sequence ID" value="QOS17002.1"/>
    <property type="molecule type" value="Genomic_DNA"/>
</dbReference>
<evidence type="ECO:0000313" key="9">
    <source>
        <dbReference type="EMBL" id="QOS17002.1"/>
    </source>
</evidence>
<dbReference type="GeneID" id="1187694"/>
<evidence type="ECO:0000313" key="5">
    <source>
        <dbReference type="EMBL" id="QOS16334.1"/>
    </source>
</evidence>
<evidence type="ECO:0000313" key="1">
    <source>
        <dbReference type="EMBL" id="QOS15120.1"/>
    </source>
</evidence>
<evidence type="ECO:0000313" key="35">
    <source>
        <dbReference type="EMBL" id="QOS28713.1"/>
    </source>
</evidence>
<dbReference type="EMBL" id="MT898062">
    <property type="protein sequence ID" value="QOS16868.1"/>
    <property type="molecule type" value="Genomic_DNA"/>
</dbReference>
<evidence type="ECO:0000313" key="4">
    <source>
        <dbReference type="EMBL" id="QOS15967.1"/>
    </source>
</evidence>
<evidence type="ECO:0000313" key="30">
    <source>
        <dbReference type="EMBL" id="QOS25998.1"/>
    </source>
</evidence>
<evidence type="ECO:0000313" key="12">
    <source>
        <dbReference type="EMBL" id="QOS18063.1"/>
    </source>
</evidence>
<evidence type="ECO:0000313" key="20">
    <source>
        <dbReference type="EMBL" id="QOS19870.1"/>
    </source>
</evidence>
<evidence type="ECO:0000313" key="3">
    <source>
        <dbReference type="EMBL" id="QOS15791.1"/>
    </source>
</evidence>
<dbReference type="EMBL" id="MT898323">
    <property type="protein sequence ID" value="QOS26460.1"/>
    <property type="molecule type" value="Genomic_DNA"/>
</dbReference>
<dbReference type="EMBL" id="MT898174">
    <property type="protein sequence ID" value="QOS20961.1"/>
    <property type="molecule type" value="Genomic_DNA"/>
</dbReference>
<evidence type="ECO:0000313" key="33">
    <source>
        <dbReference type="EMBL" id="QOS27420.1"/>
    </source>
</evidence>
<evidence type="ECO:0000313" key="23">
    <source>
        <dbReference type="EMBL" id="QOS21697.1"/>
    </source>
</evidence>
<evidence type="ECO:0000313" key="16">
    <source>
        <dbReference type="EMBL" id="QOS18490.1"/>
    </source>
</evidence>
<dbReference type="EMBL" id="MT898353">
    <property type="protein sequence ID" value="QOS27612.1"/>
    <property type="molecule type" value="Genomic_DNA"/>
</dbReference>